<dbReference type="AlphaFoldDB" id="A0A803MAT5"/>
<sequence>MKMANSFCRQYRDQLSDRCLNWFPCLSDPGRRSSICLKVALVMIHLIYLGVLLIADTDNVIQTAKKNPWYIGLYLLLFVATLIQYFVTSGSSPGYVIDAMRAANEGYSSRVPHINSKQPATSNNGNVVIPVDANTMGRSFLGSNAPPWTQLVMEMYPPGTSTSLLEQSIVMIVISVFFSLTIIVFGLEHALARVDGCNHDSIAHHFVNIFDLSGAFAFISQDSKSENGDGADYNGHFLTDTVFPSFEDSVLWAQNVCRSL</sequence>
<feature type="transmembrane region" description="Helical" evidence="1">
    <location>
        <begin position="35"/>
        <end position="55"/>
    </location>
</feature>
<feature type="transmembrane region" description="Helical" evidence="1">
    <location>
        <begin position="67"/>
        <end position="87"/>
    </location>
</feature>
<evidence type="ECO:0000256" key="1">
    <source>
        <dbReference type="SAM" id="Phobius"/>
    </source>
</evidence>
<keyword evidence="1" id="KW-0812">Transmembrane</keyword>
<keyword evidence="1" id="KW-1133">Transmembrane helix</keyword>
<accession>A0A803MAT5</accession>
<reference evidence="2" key="1">
    <citation type="journal article" date="2017" name="Nature">
        <title>The genome of Chenopodium quinoa.</title>
        <authorList>
            <person name="Jarvis D.E."/>
            <person name="Ho Y.S."/>
            <person name="Lightfoot D.J."/>
            <person name="Schmoeckel S.M."/>
            <person name="Li B."/>
            <person name="Borm T.J.A."/>
            <person name="Ohyanagi H."/>
            <person name="Mineta K."/>
            <person name="Michell C.T."/>
            <person name="Saber N."/>
            <person name="Kharbatia N.M."/>
            <person name="Rupper R.R."/>
            <person name="Sharp A.R."/>
            <person name="Dally N."/>
            <person name="Boughton B.A."/>
            <person name="Woo Y.H."/>
            <person name="Gao G."/>
            <person name="Schijlen E.G.W.M."/>
            <person name="Guo X."/>
            <person name="Momin A.A."/>
            <person name="Negrao S."/>
            <person name="Al-Babili S."/>
            <person name="Gehring C."/>
            <person name="Roessner U."/>
            <person name="Jung C."/>
            <person name="Murphy K."/>
            <person name="Arold S.T."/>
            <person name="Gojobori T."/>
            <person name="van der Linden C.G."/>
            <person name="van Loo E.N."/>
            <person name="Jellen E.N."/>
            <person name="Maughan P.J."/>
            <person name="Tester M."/>
        </authorList>
    </citation>
    <scope>NUCLEOTIDE SEQUENCE [LARGE SCALE GENOMIC DNA]</scope>
    <source>
        <strain evidence="2">cv. PI 614886</strain>
    </source>
</reference>
<dbReference type="Proteomes" id="UP000596660">
    <property type="component" value="Unplaced"/>
</dbReference>
<evidence type="ECO:0000313" key="3">
    <source>
        <dbReference type="Proteomes" id="UP000596660"/>
    </source>
</evidence>
<keyword evidence="1" id="KW-0472">Membrane</keyword>
<organism evidence="2 3">
    <name type="scientific">Chenopodium quinoa</name>
    <name type="common">Quinoa</name>
    <dbReference type="NCBI Taxonomy" id="63459"/>
    <lineage>
        <taxon>Eukaryota</taxon>
        <taxon>Viridiplantae</taxon>
        <taxon>Streptophyta</taxon>
        <taxon>Embryophyta</taxon>
        <taxon>Tracheophyta</taxon>
        <taxon>Spermatophyta</taxon>
        <taxon>Magnoliopsida</taxon>
        <taxon>eudicotyledons</taxon>
        <taxon>Gunneridae</taxon>
        <taxon>Pentapetalae</taxon>
        <taxon>Caryophyllales</taxon>
        <taxon>Chenopodiaceae</taxon>
        <taxon>Chenopodioideae</taxon>
        <taxon>Atripliceae</taxon>
        <taxon>Chenopodium</taxon>
    </lineage>
</organism>
<keyword evidence="3" id="KW-1185">Reference proteome</keyword>
<dbReference type="Gramene" id="AUR62026202-RA">
    <property type="protein sequence ID" value="AUR62026202-RA:cds"/>
    <property type="gene ID" value="AUR62026202"/>
</dbReference>
<dbReference type="EnsemblPlants" id="AUR62026202-RA">
    <property type="protein sequence ID" value="AUR62026202-RA:cds"/>
    <property type="gene ID" value="AUR62026202"/>
</dbReference>
<proteinExistence type="predicted"/>
<evidence type="ECO:0000313" key="2">
    <source>
        <dbReference type="EnsemblPlants" id="AUR62026202-RA:cds"/>
    </source>
</evidence>
<name>A0A803MAT5_CHEQI</name>
<feature type="transmembrane region" description="Helical" evidence="1">
    <location>
        <begin position="169"/>
        <end position="187"/>
    </location>
</feature>
<protein>
    <submittedName>
        <fullName evidence="2">Uncharacterized protein</fullName>
    </submittedName>
</protein>
<reference evidence="2" key="2">
    <citation type="submission" date="2021-03" db="UniProtKB">
        <authorList>
            <consortium name="EnsemblPlants"/>
        </authorList>
    </citation>
    <scope>IDENTIFICATION</scope>
</reference>